<dbReference type="EMBL" id="CM018031">
    <property type="protein sequence ID" value="KAA8550892.1"/>
    <property type="molecule type" value="Genomic_DNA"/>
</dbReference>
<feature type="region of interest" description="Disordered" evidence="1">
    <location>
        <begin position="42"/>
        <end position="61"/>
    </location>
</feature>
<accession>A0A5J5C9W9</accession>
<sequence length="122" mass="13674">MELVCLGLGEKVKKSQASQSGPDLEFWSISRSVRPVIRVIPDPFPSDSETENRLKTKTNGINPPKTLASHFALLNGQQFKSSLASVNQSQSVTRRRHSFSGRALLVDMETWVAILHKKCLRR</sequence>
<gene>
    <name evidence="2" type="ORF">F0562_002576</name>
</gene>
<protein>
    <submittedName>
        <fullName evidence="2">Uncharacterized protein</fullName>
    </submittedName>
</protein>
<dbReference type="AlphaFoldDB" id="A0A5J5C9W9"/>
<evidence type="ECO:0000256" key="1">
    <source>
        <dbReference type="SAM" id="MobiDB-lite"/>
    </source>
</evidence>
<name>A0A5J5C9W9_9ASTE</name>
<keyword evidence="3" id="KW-1185">Reference proteome</keyword>
<dbReference type="Proteomes" id="UP000325577">
    <property type="component" value="Linkage Group LG0"/>
</dbReference>
<reference evidence="2 3" key="1">
    <citation type="submission" date="2019-09" db="EMBL/GenBank/DDBJ databases">
        <title>A chromosome-level genome assembly of the Chinese tupelo Nyssa sinensis.</title>
        <authorList>
            <person name="Yang X."/>
            <person name="Kang M."/>
            <person name="Yang Y."/>
            <person name="Xiong H."/>
            <person name="Wang M."/>
            <person name="Zhang Z."/>
            <person name="Wang Z."/>
            <person name="Wu H."/>
            <person name="Ma T."/>
            <person name="Liu J."/>
            <person name="Xi Z."/>
        </authorList>
    </citation>
    <scope>NUCLEOTIDE SEQUENCE [LARGE SCALE GENOMIC DNA]</scope>
    <source>
        <strain evidence="2">J267</strain>
        <tissue evidence="2">Leaf</tissue>
    </source>
</reference>
<evidence type="ECO:0000313" key="3">
    <source>
        <dbReference type="Proteomes" id="UP000325577"/>
    </source>
</evidence>
<proteinExistence type="predicted"/>
<organism evidence="2 3">
    <name type="scientific">Nyssa sinensis</name>
    <dbReference type="NCBI Taxonomy" id="561372"/>
    <lineage>
        <taxon>Eukaryota</taxon>
        <taxon>Viridiplantae</taxon>
        <taxon>Streptophyta</taxon>
        <taxon>Embryophyta</taxon>
        <taxon>Tracheophyta</taxon>
        <taxon>Spermatophyta</taxon>
        <taxon>Magnoliopsida</taxon>
        <taxon>eudicotyledons</taxon>
        <taxon>Gunneridae</taxon>
        <taxon>Pentapetalae</taxon>
        <taxon>asterids</taxon>
        <taxon>Cornales</taxon>
        <taxon>Nyssaceae</taxon>
        <taxon>Nyssa</taxon>
    </lineage>
</organism>
<evidence type="ECO:0000313" key="2">
    <source>
        <dbReference type="EMBL" id="KAA8550892.1"/>
    </source>
</evidence>